<dbReference type="Ensembl" id="ENSMAMT00000039070.1">
    <property type="protein sequence ID" value="ENSMAMP00000067625.1"/>
    <property type="gene ID" value="ENSMAMG00000025338.1"/>
</dbReference>
<accession>A0A7N8YNF9</accession>
<dbReference type="InterPro" id="IPR029058">
    <property type="entry name" value="AB_hydrolase_fold"/>
</dbReference>
<evidence type="ECO:0000313" key="4">
    <source>
        <dbReference type="Ensembl" id="ENSMAMP00000067625.1"/>
    </source>
</evidence>
<keyword evidence="2" id="KW-1133">Transmembrane helix</keyword>
<evidence type="ECO:0000256" key="1">
    <source>
        <dbReference type="SAM" id="MobiDB-lite"/>
    </source>
</evidence>
<dbReference type="OrthoDB" id="294702at2759"/>
<protein>
    <submittedName>
        <fullName evidence="4">Si:dkey-122a22.2</fullName>
    </submittedName>
</protein>
<keyword evidence="2" id="KW-0812">Transmembrane</keyword>
<dbReference type="Pfam" id="PF00561">
    <property type="entry name" value="Abhydrolase_1"/>
    <property type="match status" value="1"/>
</dbReference>
<evidence type="ECO:0000259" key="3">
    <source>
        <dbReference type="Pfam" id="PF00561"/>
    </source>
</evidence>
<keyword evidence="2" id="KW-0472">Membrane</keyword>
<dbReference type="RefSeq" id="XP_026150106.1">
    <property type="nucleotide sequence ID" value="XM_026294321.1"/>
</dbReference>
<reference evidence="4" key="2">
    <citation type="submission" date="2025-09" db="UniProtKB">
        <authorList>
            <consortium name="Ensembl"/>
        </authorList>
    </citation>
    <scope>IDENTIFICATION</scope>
</reference>
<dbReference type="GeneID" id="113122770"/>
<sequence>MRRRPEASASPNNEPSKADRKDLDQPLQSQAEARGRLSYTSVLLNIGKCLLLIIIIPPFLNYASLQREGQMLLPKDGQIVDVGLGQKMHLLCKGQGKPVVILDGPTGTSSDIWVHVQESVATLTKVCTYDRMGLGFSKRLMQNESTGTEKVWGMSTTGRMVDDLHRLLQAAGIAKPFILVGSELGAFNSRFYSHIHDVHVSDLVLIDPIPEDIFEEDQWKQHWYGKLLPSLQARQFSAATGLSRMLIILGVIEPTIKGENVLEDVIQRQKYLLSNPAHQSSAVDEHYFLNESAAQVRDITKFKPLSSRTSVTVIIGDSFDEQIPEDLNQMVAKLQKKFLEESYPSANHIHIKGADWRMIYKKPSAISQHLRRLLNQRQAKQQSE</sequence>
<keyword evidence="5" id="KW-1185">Reference proteome</keyword>
<dbReference type="SUPFAM" id="SSF53474">
    <property type="entry name" value="alpha/beta-Hydrolases"/>
    <property type="match status" value="1"/>
</dbReference>
<name>A0A7N8YNF9_9TELE</name>
<feature type="domain" description="AB hydrolase-1" evidence="3">
    <location>
        <begin position="97"/>
        <end position="223"/>
    </location>
</feature>
<dbReference type="AlphaFoldDB" id="A0A7N8YNF9"/>
<reference evidence="4" key="1">
    <citation type="submission" date="2025-08" db="UniProtKB">
        <authorList>
            <consortium name="Ensembl"/>
        </authorList>
    </citation>
    <scope>IDENTIFICATION</scope>
</reference>
<organism evidence="4 5">
    <name type="scientific">Mastacembelus armatus</name>
    <name type="common">zig-zag eel</name>
    <dbReference type="NCBI Taxonomy" id="205130"/>
    <lineage>
        <taxon>Eukaryota</taxon>
        <taxon>Metazoa</taxon>
        <taxon>Chordata</taxon>
        <taxon>Craniata</taxon>
        <taxon>Vertebrata</taxon>
        <taxon>Euteleostomi</taxon>
        <taxon>Actinopterygii</taxon>
        <taxon>Neopterygii</taxon>
        <taxon>Teleostei</taxon>
        <taxon>Neoteleostei</taxon>
        <taxon>Acanthomorphata</taxon>
        <taxon>Anabantaria</taxon>
        <taxon>Synbranchiformes</taxon>
        <taxon>Mastacembelidae</taxon>
        <taxon>Mastacembelus</taxon>
    </lineage>
</organism>
<feature type="transmembrane region" description="Helical" evidence="2">
    <location>
        <begin position="42"/>
        <end position="60"/>
    </location>
</feature>
<dbReference type="Proteomes" id="UP000261640">
    <property type="component" value="Unplaced"/>
</dbReference>
<feature type="region of interest" description="Disordered" evidence="1">
    <location>
        <begin position="1"/>
        <end position="29"/>
    </location>
</feature>
<dbReference type="GeneTree" id="ENSGT00390000008074"/>
<dbReference type="InParanoid" id="A0A7N8YNF9"/>
<dbReference type="InterPro" id="IPR000073">
    <property type="entry name" value="AB_hydrolase_1"/>
</dbReference>
<dbReference type="Gene3D" id="3.40.50.1820">
    <property type="entry name" value="alpha/beta hydrolase"/>
    <property type="match status" value="1"/>
</dbReference>
<evidence type="ECO:0000313" key="5">
    <source>
        <dbReference type="Proteomes" id="UP000261640"/>
    </source>
</evidence>
<proteinExistence type="predicted"/>
<evidence type="ECO:0000256" key="2">
    <source>
        <dbReference type="SAM" id="Phobius"/>
    </source>
</evidence>